<dbReference type="AlphaFoldDB" id="A0A1W0X7A1"/>
<protein>
    <recommendedName>
        <fullName evidence="5">Secreted protein</fullName>
    </recommendedName>
</protein>
<keyword evidence="1" id="KW-0812">Transmembrane</keyword>
<evidence type="ECO:0000313" key="3">
    <source>
        <dbReference type="EMBL" id="OQV23192.1"/>
    </source>
</evidence>
<evidence type="ECO:0008006" key="5">
    <source>
        <dbReference type="Google" id="ProtNLM"/>
    </source>
</evidence>
<dbReference type="EMBL" id="MTYJ01000013">
    <property type="protein sequence ID" value="OQV23192.1"/>
    <property type="molecule type" value="Genomic_DNA"/>
</dbReference>
<organism evidence="3 4">
    <name type="scientific">Hypsibius exemplaris</name>
    <name type="common">Freshwater tardigrade</name>
    <dbReference type="NCBI Taxonomy" id="2072580"/>
    <lineage>
        <taxon>Eukaryota</taxon>
        <taxon>Metazoa</taxon>
        <taxon>Ecdysozoa</taxon>
        <taxon>Tardigrada</taxon>
        <taxon>Eutardigrada</taxon>
        <taxon>Parachela</taxon>
        <taxon>Hypsibioidea</taxon>
        <taxon>Hypsibiidae</taxon>
        <taxon>Hypsibius</taxon>
    </lineage>
</organism>
<evidence type="ECO:0000313" key="4">
    <source>
        <dbReference type="Proteomes" id="UP000192578"/>
    </source>
</evidence>
<gene>
    <name evidence="3" type="ORF">BV898_02925</name>
</gene>
<evidence type="ECO:0000256" key="2">
    <source>
        <dbReference type="SAM" id="SignalP"/>
    </source>
</evidence>
<keyword evidence="1" id="KW-0472">Membrane</keyword>
<sequence length="188" mass="20847">MSGESLLLLLLLLLTVHSSLVLLYLTLIDGDRNQCDQCMMCHTPDRTRGISLGTWSWSLSLISSHRRHHHPAPPRLISASEISCRPGSSVSRWADVAVLQWVHQLTGGDGQRRRRRPRRGAKNPETSGLLCREFISSLTPPTLSEAHARSIVECGVPVGKVLRLRLHLGAFPFIALLVLIHFSQQANG</sequence>
<evidence type="ECO:0000256" key="1">
    <source>
        <dbReference type="SAM" id="Phobius"/>
    </source>
</evidence>
<proteinExistence type="predicted"/>
<feature type="chain" id="PRO_5012370755" description="Secreted protein" evidence="2">
    <location>
        <begin position="19"/>
        <end position="188"/>
    </location>
</feature>
<reference evidence="4" key="1">
    <citation type="submission" date="2017-01" db="EMBL/GenBank/DDBJ databases">
        <title>Comparative genomics of anhydrobiosis in the tardigrade Hypsibius dujardini.</title>
        <authorList>
            <person name="Yoshida Y."/>
            <person name="Koutsovoulos G."/>
            <person name="Laetsch D."/>
            <person name="Stevens L."/>
            <person name="Kumar S."/>
            <person name="Horikawa D."/>
            <person name="Ishino K."/>
            <person name="Komine S."/>
            <person name="Tomita M."/>
            <person name="Blaxter M."/>
            <person name="Arakawa K."/>
        </authorList>
    </citation>
    <scope>NUCLEOTIDE SEQUENCE [LARGE SCALE GENOMIC DNA]</scope>
    <source>
        <strain evidence="4">Z151</strain>
    </source>
</reference>
<dbReference type="Proteomes" id="UP000192578">
    <property type="component" value="Unassembled WGS sequence"/>
</dbReference>
<feature type="transmembrane region" description="Helical" evidence="1">
    <location>
        <begin position="164"/>
        <end position="182"/>
    </location>
</feature>
<feature type="signal peptide" evidence="2">
    <location>
        <begin position="1"/>
        <end position="18"/>
    </location>
</feature>
<name>A0A1W0X7A1_HYPEX</name>
<keyword evidence="2" id="KW-0732">Signal</keyword>
<keyword evidence="4" id="KW-1185">Reference proteome</keyword>
<accession>A0A1W0X7A1</accession>
<comment type="caution">
    <text evidence="3">The sequence shown here is derived from an EMBL/GenBank/DDBJ whole genome shotgun (WGS) entry which is preliminary data.</text>
</comment>
<keyword evidence="1" id="KW-1133">Transmembrane helix</keyword>